<evidence type="ECO:0000256" key="9">
    <source>
        <dbReference type="PIRSR" id="PIRSR600821-52"/>
    </source>
</evidence>
<dbReference type="InterPro" id="IPR029066">
    <property type="entry name" value="PLP-binding_barrel"/>
</dbReference>
<evidence type="ECO:0000256" key="10">
    <source>
        <dbReference type="SAM" id="MobiDB-lite"/>
    </source>
</evidence>
<dbReference type="GO" id="GO:0005829">
    <property type="term" value="C:cytosol"/>
    <property type="evidence" value="ECO:0007669"/>
    <property type="project" value="TreeGrafter"/>
</dbReference>
<comment type="cofactor">
    <cofactor evidence="2 7 8">
        <name>pyridoxal 5'-phosphate</name>
        <dbReference type="ChEBI" id="CHEBI:597326"/>
    </cofactor>
</comment>
<dbReference type="Pfam" id="PF01168">
    <property type="entry name" value="Ala_racemase_N"/>
    <property type="match status" value="1"/>
</dbReference>
<dbReference type="HAMAP" id="MF_01201">
    <property type="entry name" value="Ala_racemase"/>
    <property type="match status" value="1"/>
</dbReference>
<evidence type="ECO:0000313" key="12">
    <source>
        <dbReference type="EMBL" id="GEP11021.1"/>
    </source>
</evidence>
<reference evidence="12 13" key="1">
    <citation type="submission" date="2019-07" db="EMBL/GenBank/DDBJ databases">
        <title>Whole genome shotgun sequence of Methylobacterium gnaphalii NBRC 107716.</title>
        <authorList>
            <person name="Hosoyama A."/>
            <person name="Uohara A."/>
            <person name="Ohji S."/>
            <person name="Ichikawa N."/>
        </authorList>
    </citation>
    <scope>NUCLEOTIDE SEQUENCE [LARGE SCALE GENOMIC DNA]</scope>
    <source>
        <strain evidence="12 13">NBRC 107716</strain>
    </source>
</reference>
<dbReference type="CDD" id="cd00430">
    <property type="entry name" value="PLPDE_III_AR"/>
    <property type="match status" value="1"/>
</dbReference>
<evidence type="ECO:0000256" key="7">
    <source>
        <dbReference type="HAMAP-Rule" id="MF_01201"/>
    </source>
</evidence>
<name>A0A512JM35_9HYPH</name>
<feature type="compositionally biased region" description="Polar residues" evidence="10">
    <location>
        <begin position="12"/>
        <end position="25"/>
    </location>
</feature>
<comment type="pathway">
    <text evidence="7">Amino-acid biosynthesis; D-alanine biosynthesis; D-alanine from L-alanine: step 1/1.</text>
</comment>
<evidence type="ECO:0000256" key="2">
    <source>
        <dbReference type="ARBA" id="ARBA00001933"/>
    </source>
</evidence>
<keyword evidence="13" id="KW-1185">Reference proteome</keyword>
<feature type="binding site" evidence="7 9">
    <location>
        <position position="341"/>
    </location>
    <ligand>
        <name>substrate</name>
    </ligand>
</feature>
<feature type="binding site" evidence="7 9">
    <location>
        <position position="171"/>
    </location>
    <ligand>
        <name>substrate</name>
    </ligand>
</feature>
<dbReference type="GO" id="GO:0008784">
    <property type="term" value="F:alanine racemase activity"/>
    <property type="evidence" value="ECO:0007669"/>
    <property type="project" value="UniProtKB-UniRule"/>
</dbReference>
<dbReference type="PRINTS" id="PR00992">
    <property type="entry name" value="ALARACEMASE"/>
</dbReference>
<feature type="active site" description="Proton acceptor; specific for D-alanine" evidence="7">
    <location>
        <position position="76"/>
    </location>
</feature>
<protein>
    <recommendedName>
        <fullName evidence="4 7">Alanine racemase</fullName>
        <ecNumber evidence="4 7">5.1.1.1</ecNumber>
    </recommendedName>
</protein>
<evidence type="ECO:0000256" key="8">
    <source>
        <dbReference type="PIRSR" id="PIRSR600821-50"/>
    </source>
</evidence>
<dbReference type="InterPro" id="IPR001608">
    <property type="entry name" value="Ala_racemase_N"/>
</dbReference>
<dbReference type="InterPro" id="IPR000821">
    <property type="entry name" value="Ala_racemase"/>
</dbReference>
<dbReference type="InterPro" id="IPR011079">
    <property type="entry name" value="Ala_racemase_C"/>
</dbReference>
<dbReference type="Gene3D" id="2.40.37.10">
    <property type="entry name" value="Lyase, Ornithine Decarboxylase, Chain A, domain 1"/>
    <property type="match status" value="1"/>
</dbReference>
<dbReference type="PANTHER" id="PTHR30511:SF0">
    <property type="entry name" value="ALANINE RACEMASE, CATABOLIC-RELATED"/>
    <property type="match status" value="1"/>
</dbReference>
<comment type="caution">
    <text evidence="12">The sequence shown here is derived from an EMBL/GenBank/DDBJ whole genome shotgun (WGS) entry which is preliminary data.</text>
</comment>
<sequence>MGEIACREPSGSRMTSHSNGDTSGATPLPAGSLAIPSQSPAVAHGACLTIDLDAIVANWRRLAAEAPGAECSAVVKADAYGCGLAVVAPALARAGCGSFFVAHLEEGIAARACLPESDIYILNGLAPGSAPAFAEHRLIPVLGSHEELAEWAALSEGQWPAALHVDTGMNRLGLRVPEALALAGDPLLARAGIRLLMSHLVSAEKPDEPVNARQIEAFAALRQALPGIPASLANSSGVFLGAAARHDLLRPGYALYGGNPTPYRTENPMRPVVRLDSPILQIRDVEAGDTAGYNARWQAPSPRRLATLSIGYADGYPRSASNAGRALVEGVACPILGLISMDLIILDVTNVPGARRGTMATLIGDGLDIDAVGQAAGTIGYEILTGLGSRYVRSYTGG</sequence>
<dbReference type="AlphaFoldDB" id="A0A512JM35"/>
<keyword evidence="5 7" id="KW-0663">Pyridoxal phosphate</keyword>
<dbReference type="InterPro" id="IPR020622">
    <property type="entry name" value="Ala_racemase_pyridoxalP-BS"/>
</dbReference>
<comment type="similarity">
    <text evidence="3 7">Belongs to the alanine racemase family.</text>
</comment>
<accession>A0A512JM35</accession>
<dbReference type="GO" id="GO:0030632">
    <property type="term" value="P:D-alanine biosynthetic process"/>
    <property type="evidence" value="ECO:0007669"/>
    <property type="project" value="UniProtKB-UniRule"/>
</dbReference>
<dbReference type="Proteomes" id="UP000321750">
    <property type="component" value="Unassembled WGS sequence"/>
</dbReference>
<dbReference type="PROSITE" id="PS00395">
    <property type="entry name" value="ALANINE_RACEMASE"/>
    <property type="match status" value="1"/>
</dbReference>
<feature type="active site" description="Proton acceptor; specific for L-alanine" evidence="7">
    <location>
        <position position="293"/>
    </location>
</feature>
<feature type="modified residue" description="N6-(pyridoxal phosphate)lysine" evidence="7 8">
    <location>
        <position position="76"/>
    </location>
</feature>
<dbReference type="SUPFAM" id="SSF51419">
    <property type="entry name" value="PLP-binding barrel"/>
    <property type="match status" value="1"/>
</dbReference>
<comment type="catalytic activity">
    <reaction evidence="1 7">
        <text>L-alanine = D-alanine</text>
        <dbReference type="Rhea" id="RHEA:20249"/>
        <dbReference type="ChEBI" id="CHEBI:57416"/>
        <dbReference type="ChEBI" id="CHEBI:57972"/>
        <dbReference type="EC" id="5.1.1.1"/>
    </reaction>
</comment>
<evidence type="ECO:0000256" key="5">
    <source>
        <dbReference type="ARBA" id="ARBA00022898"/>
    </source>
</evidence>
<dbReference type="InterPro" id="IPR009006">
    <property type="entry name" value="Ala_racemase/Decarboxylase_C"/>
</dbReference>
<keyword evidence="6 7" id="KW-0413">Isomerase</keyword>
<dbReference type="EC" id="5.1.1.1" evidence="4 7"/>
<proteinExistence type="inferred from homology"/>
<dbReference type="EMBL" id="BJZV01000015">
    <property type="protein sequence ID" value="GEP11021.1"/>
    <property type="molecule type" value="Genomic_DNA"/>
</dbReference>
<dbReference type="SUPFAM" id="SSF50621">
    <property type="entry name" value="Alanine racemase C-terminal domain-like"/>
    <property type="match status" value="1"/>
</dbReference>
<comment type="function">
    <text evidence="7">Catalyzes the interconversion of L-alanine and D-alanine. May also act on other amino acids.</text>
</comment>
<dbReference type="GO" id="GO:0030170">
    <property type="term" value="F:pyridoxal phosphate binding"/>
    <property type="evidence" value="ECO:0007669"/>
    <property type="project" value="UniProtKB-UniRule"/>
</dbReference>
<evidence type="ECO:0000256" key="1">
    <source>
        <dbReference type="ARBA" id="ARBA00000316"/>
    </source>
</evidence>
<feature type="domain" description="Alanine racemase C-terminal" evidence="11">
    <location>
        <begin position="272"/>
        <end position="396"/>
    </location>
</feature>
<evidence type="ECO:0000256" key="3">
    <source>
        <dbReference type="ARBA" id="ARBA00007880"/>
    </source>
</evidence>
<organism evidence="12 13">
    <name type="scientific">Methylobacterium gnaphalii</name>
    <dbReference type="NCBI Taxonomy" id="1010610"/>
    <lineage>
        <taxon>Bacteria</taxon>
        <taxon>Pseudomonadati</taxon>
        <taxon>Pseudomonadota</taxon>
        <taxon>Alphaproteobacteria</taxon>
        <taxon>Hyphomicrobiales</taxon>
        <taxon>Methylobacteriaceae</taxon>
        <taxon>Methylobacterium</taxon>
    </lineage>
</organism>
<evidence type="ECO:0000313" key="13">
    <source>
        <dbReference type="Proteomes" id="UP000321750"/>
    </source>
</evidence>
<dbReference type="SMART" id="SM01005">
    <property type="entry name" value="Ala_racemase_C"/>
    <property type="match status" value="1"/>
</dbReference>
<dbReference type="NCBIfam" id="TIGR00492">
    <property type="entry name" value="alr"/>
    <property type="match status" value="1"/>
</dbReference>
<dbReference type="PANTHER" id="PTHR30511">
    <property type="entry name" value="ALANINE RACEMASE"/>
    <property type="match status" value="1"/>
</dbReference>
<evidence type="ECO:0000259" key="11">
    <source>
        <dbReference type="SMART" id="SM01005"/>
    </source>
</evidence>
<dbReference type="Gene3D" id="3.20.20.10">
    <property type="entry name" value="Alanine racemase"/>
    <property type="match status" value="1"/>
</dbReference>
<evidence type="ECO:0000256" key="6">
    <source>
        <dbReference type="ARBA" id="ARBA00023235"/>
    </source>
</evidence>
<dbReference type="Pfam" id="PF00842">
    <property type="entry name" value="Ala_racemase_C"/>
    <property type="match status" value="1"/>
</dbReference>
<gene>
    <name evidence="12" type="primary">alr_2</name>
    <name evidence="12" type="ORF">MGN01_28660</name>
</gene>
<feature type="region of interest" description="Disordered" evidence="10">
    <location>
        <begin position="1"/>
        <end position="30"/>
    </location>
</feature>
<evidence type="ECO:0000256" key="4">
    <source>
        <dbReference type="ARBA" id="ARBA00013089"/>
    </source>
</evidence>
<dbReference type="UniPathway" id="UPA00042">
    <property type="reaction ID" value="UER00497"/>
</dbReference>